<dbReference type="KEGG" id="nid:NPIRD3C_1215"/>
<proteinExistence type="predicted"/>
<dbReference type="AlphaFoldDB" id="A0A0C5CB62"/>
<dbReference type="STRING" id="1582439.NPIRD3C_1215"/>
<evidence type="ECO:0000256" key="1">
    <source>
        <dbReference type="PROSITE-ProRule" id="PRU01248"/>
    </source>
</evidence>
<reference evidence="3 4" key="2">
    <citation type="journal article" date="2016" name="ISME J.">
        <title>Physiological and genomic characterization of two novel marine thaumarchaeal strains indicates niche differentiation.</title>
        <authorList>
            <person name="Bayer B."/>
            <person name="Vojvoda J."/>
            <person name="Offre P."/>
            <person name="Alves R.J."/>
            <person name="Elisabeth N.H."/>
            <person name="Garcia J.A."/>
            <person name="Volland J.M."/>
            <person name="Srivastava A."/>
            <person name="Schleper C."/>
            <person name="Herndl G.J."/>
        </authorList>
    </citation>
    <scope>NUCLEOTIDE SEQUENCE [LARGE SCALE GENOMIC DNA]</scope>
    <source>
        <strain evidence="3 4">D3C</strain>
    </source>
</reference>
<dbReference type="PROSITE" id="PS51900">
    <property type="entry name" value="CB"/>
    <property type="match status" value="1"/>
</dbReference>
<gene>
    <name evidence="3" type="ORF">NPIRD3C_1215</name>
</gene>
<feature type="domain" description="Core-binding (CB)" evidence="2">
    <location>
        <begin position="7"/>
        <end position="73"/>
    </location>
</feature>
<reference evidence="4" key="1">
    <citation type="submission" date="2015-02" db="EMBL/GenBank/DDBJ databases">
        <title>Characterization of two novel Thaumarchaeota isolated from the Northern Adriatic Sea.</title>
        <authorList>
            <person name="Bayer B."/>
            <person name="Vojvoda J."/>
            <person name="Offre P."/>
            <person name="Srivastava A."/>
            <person name="Elisabeth N."/>
            <person name="Garcia J.A.L."/>
            <person name="Schleper C."/>
            <person name="Herndl G.J."/>
        </authorList>
    </citation>
    <scope>NUCLEOTIDE SEQUENCE [LARGE SCALE GENOMIC DNA]</scope>
    <source>
        <strain evidence="4">D3C</strain>
    </source>
</reference>
<accession>A0A0C5CB62</accession>
<reference evidence="3 4" key="3">
    <citation type="journal article" date="2019" name="Int. J. Syst. Evol. Microbiol.">
        <title>Nitrosopumilus adriaticus sp. nov. and Nitrosopumilus piranensis sp. nov., two ammonia-oxidizing archaea from the Adriatic Sea and members of the class Nitrososphaeria.</title>
        <authorList>
            <person name="Bayer B."/>
            <person name="Vojvoda J."/>
            <person name="Reinthaler T."/>
            <person name="Reyes C."/>
            <person name="Pinto M."/>
            <person name="Herndl G.J."/>
        </authorList>
    </citation>
    <scope>NUCLEOTIDE SEQUENCE [LARGE SCALE GENOMIC DNA]</scope>
    <source>
        <strain evidence="3 4">D3C</strain>
    </source>
</reference>
<dbReference type="InterPro" id="IPR044068">
    <property type="entry name" value="CB"/>
</dbReference>
<dbReference type="EMBL" id="CP010868">
    <property type="protein sequence ID" value="AJM92427.1"/>
    <property type="molecule type" value="Genomic_DNA"/>
</dbReference>
<dbReference type="Proteomes" id="UP000032027">
    <property type="component" value="Chromosome"/>
</dbReference>
<evidence type="ECO:0000313" key="4">
    <source>
        <dbReference type="Proteomes" id="UP000032027"/>
    </source>
</evidence>
<keyword evidence="1" id="KW-0238">DNA-binding</keyword>
<dbReference type="PATRIC" id="fig|1582439.9.peg.1252"/>
<evidence type="ECO:0000259" key="2">
    <source>
        <dbReference type="PROSITE" id="PS51900"/>
    </source>
</evidence>
<protein>
    <recommendedName>
        <fullName evidence="2">Core-binding (CB) domain-containing protein</fullName>
    </recommendedName>
</protein>
<keyword evidence="4" id="KW-1185">Reference proteome</keyword>
<name>A0A0C5CB62_9ARCH</name>
<dbReference type="HOGENOM" id="CLU_2695541_0_0_2"/>
<evidence type="ECO:0000313" key="3">
    <source>
        <dbReference type="EMBL" id="AJM92427.1"/>
    </source>
</evidence>
<organism evidence="3 4">
    <name type="scientific">Nitrosopumilus piranensis</name>
    <dbReference type="NCBI Taxonomy" id="1582439"/>
    <lineage>
        <taxon>Archaea</taxon>
        <taxon>Nitrososphaerota</taxon>
        <taxon>Nitrososphaeria</taxon>
        <taxon>Nitrosopumilales</taxon>
        <taxon>Nitrosopumilaceae</taxon>
        <taxon>Nitrosopumilus</taxon>
    </lineage>
</organism>
<sequence>MKKSGTLNKSRSILIFEQYVQSPKTREQYLYHLTKFAEHYHLKSIDSILFFDINDLKEKIEDYVYYSRMRVKV</sequence>
<dbReference type="GO" id="GO:0003677">
    <property type="term" value="F:DNA binding"/>
    <property type="evidence" value="ECO:0007669"/>
    <property type="project" value="UniProtKB-UniRule"/>
</dbReference>